<proteinExistence type="inferred from homology"/>
<protein>
    <recommendedName>
        <fullName evidence="3">Serine/threonine-protein phosphatase PGAM5, mitochondrial</fullName>
    </recommendedName>
    <alternativeName>
        <fullName evidence="4">Serine/threonine-protein phosphatase Pgam5, mitochondrial</fullName>
    </alternativeName>
</protein>
<evidence type="ECO:0000256" key="4">
    <source>
        <dbReference type="ARBA" id="ARBA00040722"/>
    </source>
</evidence>
<keyword evidence="2" id="KW-0378">Hydrolase</keyword>
<gene>
    <name evidence="6" type="ORF">BBJ29_005001</name>
</gene>
<organism evidence="6 7">
    <name type="scientific">Phytophthora kernoviae</name>
    <dbReference type="NCBI Taxonomy" id="325452"/>
    <lineage>
        <taxon>Eukaryota</taxon>
        <taxon>Sar</taxon>
        <taxon>Stramenopiles</taxon>
        <taxon>Oomycota</taxon>
        <taxon>Peronosporomycetes</taxon>
        <taxon>Peronosporales</taxon>
        <taxon>Peronosporaceae</taxon>
        <taxon>Phytophthora</taxon>
    </lineage>
</organism>
<feature type="region of interest" description="Disordered" evidence="5">
    <location>
        <begin position="249"/>
        <end position="278"/>
    </location>
</feature>
<dbReference type="GO" id="GO:0004722">
    <property type="term" value="F:protein serine/threonine phosphatase activity"/>
    <property type="evidence" value="ECO:0007669"/>
    <property type="project" value="TreeGrafter"/>
</dbReference>
<name>A0A3R7KNN0_9STRA</name>
<evidence type="ECO:0000256" key="3">
    <source>
        <dbReference type="ARBA" id="ARBA00039765"/>
    </source>
</evidence>
<evidence type="ECO:0000256" key="5">
    <source>
        <dbReference type="SAM" id="MobiDB-lite"/>
    </source>
</evidence>
<dbReference type="Proteomes" id="UP000284657">
    <property type="component" value="Unassembled WGS sequence"/>
</dbReference>
<dbReference type="EMBL" id="MBAD02000014">
    <property type="protein sequence ID" value="RLN71833.1"/>
    <property type="molecule type" value="Genomic_DNA"/>
</dbReference>
<feature type="compositionally biased region" description="Polar residues" evidence="5">
    <location>
        <begin position="249"/>
        <end position="261"/>
    </location>
</feature>
<dbReference type="PANTHER" id="PTHR20935">
    <property type="entry name" value="PHOSPHOGLYCERATE MUTASE-RELATED"/>
    <property type="match status" value="1"/>
</dbReference>
<evidence type="ECO:0000313" key="6">
    <source>
        <dbReference type="EMBL" id="RLN71833.1"/>
    </source>
</evidence>
<feature type="compositionally biased region" description="Low complexity" evidence="5">
    <location>
        <begin position="1"/>
        <end position="18"/>
    </location>
</feature>
<comment type="caution">
    <text evidence="6">The sequence shown here is derived from an EMBL/GenBank/DDBJ whole genome shotgun (WGS) entry which is preliminary data.</text>
</comment>
<sequence length="507" mass="55150">MSLDLAVSPAPAPQAKAKSNGDSFSVKTEAVRIQELSLAAENERRGSPKRKLQSVPIPIELTPLSGDIQPDRKRSNKRALLSSALDDRRRDGESVEVEGLLVVAEQVDRRQTKTQGPPVFRTLGSIHCVLVNKHCGLFLETVSNDSHHTIVLDVGAMDLVHEPFRQDRKFQLIYQPGGLDSSGGSLRAASYAFMASSMEEYSTWVNGILGHQGQQAIATCSGDGGQEYLAGSSGTGVNADLAGSFQAQQCGEGSSAPSGTLSQQKHESQQQEQPSIGEFVYSTPRTKHFILIRHGHYINAHVPQVSDSEQVLSQMGRQQAGFTGKYLGMILSRIPTRHDASIYHSDMTRAVETAAIISNDVGEVTLNANRLLREGWPGTPYSTDFPVGGEAAARKNSSFGAAMQERGRLDTERMETAFSSFFSASAEVQEEEGEESYCVLVCHANLIRFFLCRALGVDPESTWGHFEINHCGVTRIDVCANRPIKIVAVNETGHLPQSLITSSEDHL</sequence>
<dbReference type="InterPro" id="IPR029033">
    <property type="entry name" value="His_PPase_superfam"/>
</dbReference>
<dbReference type="GO" id="GO:0005739">
    <property type="term" value="C:mitochondrion"/>
    <property type="evidence" value="ECO:0007669"/>
    <property type="project" value="TreeGrafter"/>
</dbReference>
<feature type="region of interest" description="Disordered" evidence="5">
    <location>
        <begin position="1"/>
        <end position="26"/>
    </location>
</feature>
<dbReference type="Gene3D" id="3.40.50.1240">
    <property type="entry name" value="Phosphoglycerate mutase-like"/>
    <property type="match status" value="1"/>
</dbReference>
<feature type="region of interest" description="Disordered" evidence="5">
    <location>
        <begin position="63"/>
        <end position="88"/>
    </location>
</feature>
<comment type="similarity">
    <text evidence="1">Belongs to the phosphoglycerate mutase family. BPG-dependent PGAM subfamily.</text>
</comment>
<dbReference type="GO" id="GO:0090141">
    <property type="term" value="P:positive regulation of mitochondrial fission"/>
    <property type="evidence" value="ECO:0007669"/>
    <property type="project" value="TreeGrafter"/>
</dbReference>
<evidence type="ECO:0000256" key="1">
    <source>
        <dbReference type="ARBA" id="ARBA00006717"/>
    </source>
</evidence>
<dbReference type="AlphaFoldDB" id="A0A3R7KNN0"/>
<evidence type="ECO:0000256" key="2">
    <source>
        <dbReference type="ARBA" id="ARBA00022801"/>
    </source>
</evidence>
<evidence type="ECO:0000313" key="7">
    <source>
        <dbReference type="Proteomes" id="UP000284657"/>
    </source>
</evidence>
<dbReference type="SUPFAM" id="SSF53254">
    <property type="entry name" value="Phosphoglycerate mutase-like"/>
    <property type="match status" value="1"/>
</dbReference>
<dbReference type="PANTHER" id="PTHR20935:SF0">
    <property type="entry name" value="SERINE_THREONINE-PROTEIN PHOSPHATASE PGAM5, MITOCHONDRIAL"/>
    <property type="match status" value="1"/>
</dbReference>
<dbReference type="Pfam" id="PF00300">
    <property type="entry name" value="His_Phos_1"/>
    <property type="match status" value="1"/>
</dbReference>
<accession>A0A3R7KNN0</accession>
<dbReference type="CDD" id="cd07067">
    <property type="entry name" value="HP_PGM_like"/>
    <property type="match status" value="1"/>
</dbReference>
<reference evidence="6 7" key="1">
    <citation type="submission" date="2018-07" db="EMBL/GenBank/DDBJ databases">
        <title>Genome sequencing of oomycete isolates from Chile give support for New Zealand origin for Phytophthora kernoviae and make available the first Nothophytophthora sp. genome.</title>
        <authorList>
            <person name="Studholme D.J."/>
            <person name="Sanfuentes E."/>
            <person name="Panda P."/>
            <person name="Hill R."/>
            <person name="Sambles C."/>
            <person name="Grant M."/>
            <person name="Williams N.M."/>
            <person name="Mcdougal R.L."/>
        </authorList>
    </citation>
    <scope>NUCLEOTIDE SEQUENCE [LARGE SCALE GENOMIC DNA]</scope>
    <source>
        <strain evidence="6">Chile7</strain>
    </source>
</reference>
<dbReference type="InterPro" id="IPR013078">
    <property type="entry name" value="His_Pase_superF_clade-1"/>
</dbReference>
<dbReference type="InterPro" id="IPR051021">
    <property type="entry name" value="Mito_Ser/Thr_phosphatase"/>
</dbReference>
<dbReference type="SMART" id="SM00855">
    <property type="entry name" value="PGAM"/>
    <property type="match status" value="1"/>
</dbReference>